<dbReference type="KEGG" id="hir:HETIRDRAFT_481195"/>
<organism evidence="10 11">
    <name type="scientific">Heterobasidion irregulare (strain TC 32-1)</name>
    <dbReference type="NCBI Taxonomy" id="747525"/>
    <lineage>
        <taxon>Eukaryota</taxon>
        <taxon>Fungi</taxon>
        <taxon>Dikarya</taxon>
        <taxon>Basidiomycota</taxon>
        <taxon>Agaricomycotina</taxon>
        <taxon>Agaricomycetes</taxon>
        <taxon>Russulales</taxon>
        <taxon>Bondarzewiaceae</taxon>
        <taxon>Heterobasidion</taxon>
        <taxon>Heterobasidion annosum species complex</taxon>
    </lineage>
</organism>
<evidence type="ECO:0000313" key="10">
    <source>
        <dbReference type="EMBL" id="ETW75739.1"/>
    </source>
</evidence>
<dbReference type="GO" id="GO:0003676">
    <property type="term" value="F:nucleic acid binding"/>
    <property type="evidence" value="ECO:0007669"/>
    <property type="project" value="InterPro"/>
</dbReference>
<dbReference type="Pfam" id="PF02265">
    <property type="entry name" value="S1-P1_nuclease"/>
    <property type="match status" value="1"/>
</dbReference>
<proteinExistence type="inferred from homology"/>
<dbReference type="SUPFAM" id="SSF48537">
    <property type="entry name" value="Phospholipase C/P1 nuclease"/>
    <property type="match status" value="1"/>
</dbReference>
<sequence>MRLDTAISFVAIAGLGSLHGVSAWGAAGHEIVATIAQIHLNPPVVPLLCSILYPNSSKDFCYISSVATWADSVRYRSEFRWSAPLHYVGAVGDHPSDSCVFPGDRGWSGRQGGNVLAGIRNVTGLLEDFVKESKAGVRVQTGVKRTIDDGLGTAQEALKFLIHFLGDLHQPLHLTGRDRGGNGDKVSWDGRVTNLHSLWDGLLIAKALRSMPSSSNYSRPLPIPAVESVLRGTIYDPYIRKIMWEGIGVGEYSTTPGKWEDEVEQWLECPSTSARIQIPSFASGPIQMLSQFFRQTVLDLFTGGRMQQETDDEFLCPQAWAEPIHQLNCDLVWPKELDEPPYGNSVREDPKSARGMGPRKGTYLELDTPEYAGRITNEWVVERLLAMGGIRLAGILNEIFAPLVESGAQQV</sequence>
<dbReference type="InParanoid" id="W4JQH4"/>
<evidence type="ECO:0000256" key="4">
    <source>
        <dbReference type="ARBA" id="ARBA00022759"/>
    </source>
</evidence>
<keyword evidence="3" id="KW-0479">Metal-binding</keyword>
<dbReference type="GO" id="GO:0004519">
    <property type="term" value="F:endonuclease activity"/>
    <property type="evidence" value="ECO:0007669"/>
    <property type="project" value="UniProtKB-KW"/>
</dbReference>
<dbReference type="InterPro" id="IPR003154">
    <property type="entry name" value="S1/P1nuclease"/>
</dbReference>
<dbReference type="Gene3D" id="1.10.575.10">
    <property type="entry name" value="P1 Nuclease"/>
    <property type="match status" value="1"/>
</dbReference>
<feature type="signal peptide" evidence="9">
    <location>
        <begin position="1"/>
        <end position="23"/>
    </location>
</feature>
<evidence type="ECO:0000256" key="5">
    <source>
        <dbReference type="ARBA" id="ARBA00022801"/>
    </source>
</evidence>
<dbReference type="InterPro" id="IPR008947">
    <property type="entry name" value="PLipase_C/P1_nuclease_dom_sf"/>
</dbReference>
<keyword evidence="5" id="KW-0378">Hydrolase</keyword>
<dbReference type="eggNOG" id="ENOG502QRXU">
    <property type="taxonomic scope" value="Eukaryota"/>
</dbReference>
<evidence type="ECO:0000256" key="1">
    <source>
        <dbReference type="ARBA" id="ARBA00009547"/>
    </source>
</evidence>
<keyword evidence="6" id="KW-1015">Disulfide bond</keyword>
<keyword evidence="4" id="KW-0255">Endonuclease</keyword>
<dbReference type="GO" id="GO:0046872">
    <property type="term" value="F:metal ion binding"/>
    <property type="evidence" value="ECO:0007669"/>
    <property type="project" value="UniProtKB-KW"/>
</dbReference>
<dbReference type="OrthoDB" id="441446at2759"/>
<name>W4JQH4_HETIT</name>
<keyword evidence="9" id="KW-0732">Signal</keyword>
<evidence type="ECO:0000256" key="9">
    <source>
        <dbReference type="SAM" id="SignalP"/>
    </source>
</evidence>
<evidence type="ECO:0000256" key="2">
    <source>
        <dbReference type="ARBA" id="ARBA00022722"/>
    </source>
</evidence>
<evidence type="ECO:0000256" key="6">
    <source>
        <dbReference type="ARBA" id="ARBA00023157"/>
    </source>
</evidence>
<evidence type="ECO:0000256" key="7">
    <source>
        <dbReference type="ARBA" id="ARBA00023180"/>
    </source>
</evidence>
<feature type="chain" id="PRO_5004844016" description="Phospholipase C/P1 nuclease" evidence="9">
    <location>
        <begin position="24"/>
        <end position="411"/>
    </location>
</feature>
<dbReference type="PANTHER" id="PTHR33146">
    <property type="entry name" value="ENDONUCLEASE 4"/>
    <property type="match status" value="1"/>
</dbReference>
<evidence type="ECO:0008006" key="12">
    <source>
        <dbReference type="Google" id="ProtNLM"/>
    </source>
</evidence>
<dbReference type="EMBL" id="KI925465">
    <property type="protein sequence ID" value="ETW75739.1"/>
    <property type="molecule type" value="Genomic_DNA"/>
</dbReference>
<dbReference type="PANTHER" id="PTHR33146:SF29">
    <property type="entry name" value="S1_P1 NUCLEASE"/>
    <property type="match status" value="1"/>
</dbReference>
<dbReference type="AlphaFoldDB" id="W4JQH4"/>
<keyword evidence="11" id="KW-1185">Reference proteome</keyword>
<evidence type="ECO:0000256" key="8">
    <source>
        <dbReference type="SAM" id="MobiDB-lite"/>
    </source>
</evidence>
<dbReference type="GeneID" id="20677961"/>
<reference evidence="10 11" key="1">
    <citation type="journal article" date="2012" name="New Phytol.">
        <title>Insight into trade-off between wood decay and parasitism from the genome of a fungal forest pathogen.</title>
        <authorList>
            <person name="Olson A."/>
            <person name="Aerts A."/>
            <person name="Asiegbu F."/>
            <person name="Belbahri L."/>
            <person name="Bouzid O."/>
            <person name="Broberg A."/>
            <person name="Canback B."/>
            <person name="Coutinho P.M."/>
            <person name="Cullen D."/>
            <person name="Dalman K."/>
            <person name="Deflorio G."/>
            <person name="van Diepen L.T."/>
            <person name="Dunand C."/>
            <person name="Duplessis S."/>
            <person name="Durling M."/>
            <person name="Gonthier P."/>
            <person name="Grimwood J."/>
            <person name="Fossdal C.G."/>
            <person name="Hansson D."/>
            <person name="Henrissat B."/>
            <person name="Hietala A."/>
            <person name="Himmelstrand K."/>
            <person name="Hoffmeister D."/>
            <person name="Hogberg N."/>
            <person name="James T.Y."/>
            <person name="Karlsson M."/>
            <person name="Kohler A."/>
            <person name="Kues U."/>
            <person name="Lee Y.H."/>
            <person name="Lin Y.C."/>
            <person name="Lind M."/>
            <person name="Lindquist E."/>
            <person name="Lombard V."/>
            <person name="Lucas S."/>
            <person name="Lunden K."/>
            <person name="Morin E."/>
            <person name="Murat C."/>
            <person name="Park J."/>
            <person name="Raffaello T."/>
            <person name="Rouze P."/>
            <person name="Salamov A."/>
            <person name="Schmutz J."/>
            <person name="Solheim H."/>
            <person name="Stahlberg J."/>
            <person name="Velez H."/>
            <person name="de Vries R.P."/>
            <person name="Wiebenga A."/>
            <person name="Woodward S."/>
            <person name="Yakovlev I."/>
            <person name="Garbelotto M."/>
            <person name="Martin F."/>
            <person name="Grigoriev I.V."/>
            <person name="Stenlid J."/>
        </authorList>
    </citation>
    <scope>NUCLEOTIDE SEQUENCE [LARGE SCALE GENOMIC DNA]</scope>
    <source>
        <strain evidence="10 11">TC 32-1</strain>
    </source>
</reference>
<protein>
    <recommendedName>
        <fullName evidence="12">Phospholipase C/P1 nuclease</fullName>
    </recommendedName>
</protein>
<evidence type="ECO:0000313" key="11">
    <source>
        <dbReference type="Proteomes" id="UP000030671"/>
    </source>
</evidence>
<comment type="similarity">
    <text evidence="1">Belongs to the nuclease type I family.</text>
</comment>
<evidence type="ECO:0000256" key="3">
    <source>
        <dbReference type="ARBA" id="ARBA00022723"/>
    </source>
</evidence>
<dbReference type="GO" id="GO:0006308">
    <property type="term" value="P:DNA catabolic process"/>
    <property type="evidence" value="ECO:0007669"/>
    <property type="project" value="InterPro"/>
</dbReference>
<dbReference type="HOGENOM" id="CLU_044365_2_0_1"/>
<gene>
    <name evidence="10" type="ORF">HETIRDRAFT_481195</name>
</gene>
<keyword evidence="7" id="KW-0325">Glycoprotein</keyword>
<accession>W4JQH4</accession>
<dbReference type="Proteomes" id="UP000030671">
    <property type="component" value="Unassembled WGS sequence"/>
</dbReference>
<feature type="region of interest" description="Disordered" evidence="8">
    <location>
        <begin position="340"/>
        <end position="361"/>
    </location>
</feature>
<keyword evidence="2" id="KW-0540">Nuclease</keyword>
<dbReference type="CDD" id="cd11010">
    <property type="entry name" value="S1-P1_nuclease"/>
    <property type="match status" value="1"/>
</dbReference>
<dbReference type="RefSeq" id="XP_009552000.1">
    <property type="nucleotide sequence ID" value="XM_009553705.1"/>
</dbReference>
<dbReference type="GO" id="GO:0016788">
    <property type="term" value="F:hydrolase activity, acting on ester bonds"/>
    <property type="evidence" value="ECO:0007669"/>
    <property type="project" value="InterPro"/>
</dbReference>